<sequence>DKRLNYNSIKSNYSRHLKQNIRTSYNKMEKNKIEFENKVSSENEDVLFSSIVDVSKSKLNEGKHSVYLDEMKMNFIKDTYDKMDFNCIEIIFNNKIVAYRTNFIHNNRKFCLDASFDRDYRKYDLGALSVDYNIKDSCNKNLKYHCFGTGIDSYKLRFTKKVCKIYNVLYKGNTLKSGLIYKKKLSTNKHIENNFLKELNKKIPQGKLS</sequence>
<dbReference type="InterPro" id="IPR016181">
    <property type="entry name" value="Acyl_CoA_acyltransferase"/>
</dbReference>
<evidence type="ECO:0000313" key="3">
    <source>
        <dbReference type="EMBL" id="GAG98504.1"/>
    </source>
</evidence>
<reference evidence="3" key="1">
    <citation type="journal article" date="2014" name="Front. Microbiol.">
        <title>High frequency of phylogenetically diverse reductive dehalogenase-homologous genes in deep subseafloor sedimentary metagenomes.</title>
        <authorList>
            <person name="Kawai M."/>
            <person name="Futagami T."/>
            <person name="Toyoda A."/>
            <person name="Takaki Y."/>
            <person name="Nishi S."/>
            <person name="Hori S."/>
            <person name="Arai W."/>
            <person name="Tsubouchi T."/>
            <person name="Morono Y."/>
            <person name="Uchiyama I."/>
            <person name="Ito T."/>
            <person name="Fujiyama A."/>
            <person name="Inagaki F."/>
            <person name="Takami H."/>
        </authorList>
    </citation>
    <scope>NUCLEOTIDE SEQUENCE</scope>
    <source>
        <strain evidence="3">Expedition CK06-06</strain>
    </source>
</reference>
<dbReference type="SUPFAM" id="SSF55729">
    <property type="entry name" value="Acyl-CoA N-acyltransferases (Nat)"/>
    <property type="match status" value="1"/>
</dbReference>
<dbReference type="AlphaFoldDB" id="X1BS12"/>
<feature type="domain" description="BioF2-like acetyltransferase" evidence="2">
    <location>
        <begin position="17"/>
        <end position="155"/>
    </location>
</feature>
<evidence type="ECO:0000256" key="1">
    <source>
        <dbReference type="SAM" id="Coils"/>
    </source>
</evidence>
<protein>
    <recommendedName>
        <fullName evidence="2">BioF2-like acetyltransferase domain-containing protein</fullName>
    </recommendedName>
</protein>
<dbReference type="Pfam" id="PF13480">
    <property type="entry name" value="Acetyltransf_6"/>
    <property type="match status" value="1"/>
</dbReference>
<feature type="coiled-coil region" evidence="1">
    <location>
        <begin position="18"/>
        <end position="45"/>
    </location>
</feature>
<comment type="caution">
    <text evidence="3">The sequence shown here is derived from an EMBL/GenBank/DDBJ whole genome shotgun (WGS) entry which is preliminary data.</text>
</comment>
<dbReference type="InterPro" id="IPR038740">
    <property type="entry name" value="BioF2-like_GNAT_dom"/>
</dbReference>
<gene>
    <name evidence="3" type="ORF">S01H4_37218</name>
</gene>
<feature type="non-terminal residue" evidence="3">
    <location>
        <position position="1"/>
    </location>
</feature>
<evidence type="ECO:0000259" key="2">
    <source>
        <dbReference type="Pfam" id="PF13480"/>
    </source>
</evidence>
<organism evidence="3">
    <name type="scientific">marine sediment metagenome</name>
    <dbReference type="NCBI Taxonomy" id="412755"/>
    <lineage>
        <taxon>unclassified sequences</taxon>
        <taxon>metagenomes</taxon>
        <taxon>ecological metagenomes</taxon>
    </lineage>
</organism>
<accession>X1BS12</accession>
<dbReference type="EMBL" id="BART01019972">
    <property type="protein sequence ID" value="GAG98504.1"/>
    <property type="molecule type" value="Genomic_DNA"/>
</dbReference>
<proteinExistence type="predicted"/>
<dbReference type="Gene3D" id="3.40.630.30">
    <property type="match status" value="1"/>
</dbReference>
<name>X1BS12_9ZZZZ</name>
<keyword evidence="1" id="KW-0175">Coiled coil</keyword>